<protein>
    <submittedName>
        <fullName evidence="1">Uncharacterized protein</fullName>
    </submittedName>
</protein>
<organism evidence="1 2">
    <name type="scientific">Nonomuraea monospora</name>
    <dbReference type="NCBI Taxonomy" id="568818"/>
    <lineage>
        <taxon>Bacteria</taxon>
        <taxon>Bacillati</taxon>
        <taxon>Actinomycetota</taxon>
        <taxon>Actinomycetes</taxon>
        <taxon>Streptosporangiales</taxon>
        <taxon>Streptosporangiaceae</taxon>
        <taxon>Nonomuraea</taxon>
    </lineage>
</organism>
<proteinExistence type="predicted"/>
<evidence type="ECO:0000313" key="2">
    <source>
        <dbReference type="Proteomes" id="UP001499843"/>
    </source>
</evidence>
<comment type="caution">
    <text evidence="1">The sequence shown here is derived from an EMBL/GenBank/DDBJ whole genome shotgun (WGS) entry which is preliminary data.</text>
</comment>
<sequence length="101" mass="10128">MPGMPRVAGLQCGTAPYRARWGALCDAVHSTARRGAVWHSTARGGVAQHGAGRGNGAGCGAKWRGAVPQGVAQGKCGAVRMPVHVAPRSAYGVIGPQGVSA</sequence>
<gene>
    <name evidence="1" type="ORF">GCM10009850_077950</name>
</gene>
<dbReference type="Proteomes" id="UP001499843">
    <property type="component" value="Unassembled WGS sequence"/>
</dbReference>
<name>A0ABN3CS98_9ACTN</name>
<dbReference type="EMBL" id="BAAAQX010000025">
    <property type="protein sequence ID" value="GAA2212333.1"/>
    <property type="molecule type" value="Genomic_DNA"/>
</dbReference>
<accession>A0ABN3CS98</accession>
<keyword evidence="2" id="KW-1185">Reference proteome</keyword>
<reference evidence="1 2" key="1">
    <citation type="journal article" date="2019" name="Int. J. Syst. Evol. Microbiol.">
        <title>The Global Catalogue of Microorganisms (GCM) 10K type strain sequencing project: providing services to taxonomists for standard genome sequencing and annotation.</title>
        <authorList>
            <consortium name="The Broad Institute Genomics Platform"/>
            <consortium name="The Broad Institute Genome Sequencing Center for Infectious Disease"/>
            <person name="Wu L."/>
            <person name="Ma J."/>
        </authorList>
    </citation>
    <scope>NUCLEOTIDE SEQUENCE [LARGE SCALE GENOMIC DNA]</scope>
    <source>
        <strain evidence="1 2">JCM 16114</strain>
    </source>
</reference>
<evidence type="ECO:0000313" key="1">
    <source>
        <dbReference type="EMBL" id="GAA2212333.1"/>
    </source>
</evidence>